<keyword evidence="2" id="KW-1003">Cell membrane</keyword>
<feature type="transmembrane region" description="Helical" evidence="6">
    <location>
        <begin position="118"/>
        <end position="135"/>
    </location>
</feature>
<dbReference type="GO" id="GO:0005886">
    <property type="term" value="C:plasma membrane"/>
    <property type="evidence" value="ECO:0007669"/>
    <property type="project" value="UniProtKB-SubCell"/>
</dbReference>
<dbReference type="InterPro" id="IPR002797">
    <property type="entry name" value="Polysacc_synth"/>
</dbReference>
<accession>A0A2J9PPI5</accession>
<evidence type="ECO:0000313" key="8">
    <source>
        <dbReference type="Proteomes" id="UP000192813"/>
    </source>
</evidence>
<feature type="transmembrane region" description="Helical" evidence="6">
    <location>
        <begin position="49"/>
        <end position="67"/>
    </location>
</feature>
<evidence type="ECO:0000256" key="5">
    <source>
        <dbReference type="ARBA" id="ARBA00023136"/>
    </source>
</evidence>
<name>A0A2J9PPI5_9LACT</name>
<evidence type="ECO:0000256" key="1">
    <source>
        <dbReference type="ARBA" id="ARBA00004651"/>
    </source>
</evidence>
<keyword evidence="4 6" id="KW-1133">Transmembrane helix</keyword>
<reference evidence="8" key="1">
    <citation type="submission" date="2017-12" db="EMBL/GenBank/DDBJ databases">
        <title>FDA dAtabase for Regulatory Grade micrObial Sequences (FDA-ARGOS): Supporting development and validation of Infectious Disease Dx tests.</title>
        <authorList>
            <person name="Hoffmann M."/>
            <person name="Allard M."/>
            <person name="Evans P."/>
            <person name="Brown E."/>
            <person name="Tallon L."/>
            <person name="Sadzewicz L."/>
            <person name="Sengamalay N."/>
            <person name="Ott S."/>
            <person name="Godinez A."/>
            <person name="Nagaraj S."/>
            <person name="Vavikolanu K."/>
            <person name="Aluvathingal J."/>
            <person name="Nadendla S."/>
            <person name="Sichtig H."/>
        </authorList>
    </citation>
    <scope>NUCLEOTIDE SEQUENCE [LARGE SCALE GENOMIC DNA]</scope>
    <source>
        <strain evidence="8">FDAARGOS_249</strain>
    </source>
</reference>
<feature type="transmembrane region" description="Helical" evidence="6">
    <location>
        <begin position="299"/>
        <end position="323"/>
    </location>
</feature>
<organism evidence="7 8">
    <name type="scientific">Aerococcus viridans</name>
    <dbReference type="NCBI Taxonomy" id="1377"/>
    <lineage>
        <taxon>Bacteria</taxon>
        <taxon>Bacillati</taxon>
        <taxon>Bacillota</taxon>
        <taxon>Bacilli</taxon>
        <taxon>Lactobacillales</taxon>
        <taxon>Aerococcaceae</taxon>
        <taxon>Aerococcus</taxon>
    </lineage>
</organism>
<feature type="transmembrane region" description="Helical" evidence="6">
    <location>
        <begin position="175"/>
        <end position="198"/>
    </location>
</feature>
<dbReference type="Pfam" id="PF01943">
    <property type="entry name" value="Polysacc_synt"/>
    <property type="match status" value="1"/>
</dbReference>
<feature type="transmembrane region" description="Helical" evidence="6">
    <location>
        <begin position="329"/>
        <end position="356"/>
    </location>
</feature>
<keyword evidence="3 6" id="KW-0812">Transmembrane</keyword>
<dbReference type="Proteomes" id="UP000192813">
    <property type="component" value="Unassembled WGS sequence"/>
</dbReference>
<dbReference type="PANTHER" id="PTHR30250">
    <property type="entry name" value="PST FAMILY PREDICTED COLANIC ACID TRANSPORTER"/>
    <property type="match status" value="1"/>
</dbReference>
<comment type="subcellular location">
    <subcellularLocation>
        <location evidence="1">Cell membrane</location>
        <topology evidence="1">Multi-pass membrane protein</topology>
    </subcellularLocation>
</comment>
<dbReference type="CDD" id="cd13128">
    <property type="entry name" value="MATE_Wzx_like"/>
    <property type="match status" value="1"/>
</dbReference>
<evidence type="ECO:0000256" key="3">
    <source>
        <dbReference type="ARBA" id="ARBA00022692"/>
    </source>
</evidence>
<dbReference type="PANTHER" id="PTHR30250:SF11">
    <property type="entry name" value="O-ANTIGEN TRANSPORTER-RELATED"/>
    <property type="match status" value="1"/>
</dbReference>
<evidence type="ECO:0000313" key="7">
    <source>
        <dbReference type="EMBL" id="PNL91961.1"/>
    </source>
</evidence>
<feature type="transmembrane region" description="Helical" evidence="6">
    <location>
        <begin position="368"/>
        <end position="386"/>
    </location>
</feature>
<protein>
    <submittedName>
        <fullName evidence="7">Flippase</fullName>
    </submittedName>
</protein>
<feature type="transmembrane region" description="Helical" evidence="6">
    <location>
        <begin position="147"/>
        <end position="169"/>
    </location>
</feature>
<feature type="transmembrane region" description="Helical" evidence="6">
    <location>
        <begin position="392"/>
        <end position="410"/>
    </location>
</feature>
<feature type="transmembrane region" description="Helical" evidence="6">
    <location>
        <begin position="17"/>
        <end position="37"/>
    </location>
</feature>
<dbReference type="EMBL" id="NBTM02000001">
    <property type="protein sequence ID" value="PNL91961.1"/>
    <property type="molecule type" value="Genomic_DNA"/>
</dbReference>
<evidence type="ECO:0000256" key="2">
    <source>
        <dbReference type="ARBA" id="ARBA00022475"/>
    </source>
</evidence>
<evidence type="ECO:0000256" key="4">
    <source>
        <dbReference type="ARBA" id="ARBA00022989"/>
    </source>
</evidence>
<feature type="transmembrane region" description="Helical" evidence="6">
    <location>
        <begin position="232"/>
        <end position="253"/>
    </location>
</feature>
<keyword evidence="5 6" id="KW-0472">Membrane</keyword>
<gene>
    <name evidence="7" type="ORF">A6J77_006860</name>
</gene>
<comment type="caution">
    <text evidence="7">The sequence shown here is derived from an EMBL/GenBank/DDBJ whole genome shotgun (WGS) entry which is preliminary data.</text>
</comment>
<evidence type="ECO:0000256" key="6">
    <source>
        <dbReference type="SAM" id="Phobius"/>
    </source>
</evidence>
<sequence length="420" mass="47478">MNQLNKILKNSNINNGIWLYMLQIFNTVIPLITLPYVTRVLGAKQYGDFAIALNIINYMVVMVDYGFNLSATRKVALNNSKEGLNRLFSTIVIIKQFLLLIALIILITYLYFSDYNQTQNLVFMVLFISLIGYSLQHNWLFQGLQQMKFISIINITGRSISILLTFLLVKGPNDLIIYGLLYSISPVIGGIMSVLLALTKFKLKFVKVHIDNLVEELRDGWYVFTTSFSSKVFGSIGITFLGIFSSSSIVGIYSAINKIPTTLLMVWQPISQILYPISSKKMEKSFTEGLSSVKKNSKYIVPIFIIVALAIAIFSESIIKLVFGNEYYIYSYWIFPLLGWMIFSIVNNFMGVQILLAAGFEKEYSNAFQISICINIFLNFVLIKLFEGNGAAIAPFLSELILTFILSLKIKGKFKNGGQK</sequence>
<dbReference type="RefSeq" id="WP_083069368.1">
    <property type="nucleotide sequence ID" value="NZ_NBTM02000001.1"/>
</dbReference>
<proteinExistence type="predicted"/>
<dbReference type="AlphaFoldDB" id="A0A2J9PPI5"/>
<feature type="transmembrane region" description="Helical" evidence="6">
    <location>
        <begin position="87"/>
        <end position="112"/>
    </location>
</feature>
<dbReference type="InterPro" id="IPR050833">
    <property type="entry name" value="Poly_Biosynth_Transport"/>
</dbReference>